<feature type="transmembrane region" description="Helical" evidence="1">
    <location>
        <begin position="178"/>
        <end position="205"/>
    </location>
</feature>
<evidence type="ECO:0000313" key="4">
    <source>
        <dbReference type="WBParaSite" id="TREG1_138700.3"/>
    </source>
</evidence>
<evidence type="ECO:0000256" key="1">
    <source>
        <dbReference type="SAM" id="Phobius"/>
    </source>
</evidence>
<feature type="transmembrane region" description="Helical" evidence="1">
    <location>
        <begin position="217"/>
        <end position="235"/>
    </location>
</feature>
<feature type="transmembrane region" description="Helical" evidence="1">
    <location>
        <begin position="94"/>
        <end position="111"/>
    </location>
</feature>
<keyword evidence="1" id="KW-0812">Transmembrane</keyword>
<feature type="transmembrane region" description="Helical" evidence="1">
    <location>
        <begin position="150"/>
        <end position="172"/>
    </location>
</feature>
<dbReference type="WBParaSite" id="TREG1_138700.1">
    <property type="protein sequence ID" value="TREG1_138700.1"/>
    <property type="gene ID" value="TREG1_138700"/>
</dbReference>
<feature type="transmembrane region" description="Helical" evidence="1">
    <location>
        <begin position="63"/>
        <end position="82"/>
    </location>
</feature>
<feature type="transmembrane region" description="Helical" evidence="1">
    <location>
        <begin position="117"/>
        <end position="138"/>
    </location>
</feature>
<evidence type="ECO:0008006" key="5">
    <source>
        <dbReference type="Google" id="ProtNLM"/>
    </source>
</evidence>
<sequence length="268" mass="30528">MSRFDSSHVNSASNKQAQQNVASRGYNTWLLVDLCLMLLVTVVLFIVLLTVETLSDFLKLHHYLLFIFLILGVILLGLILFVHKIRSQYVAVRLLLAIVVVLWSVSLAIAFTSFEWAFLWMSLVITIVLTITTVVLALKLPPLSEKGFILFIVMSIVFATLAFITKFVNYFIPETSNLLKSIICNFGTVFAVSFIVLMIFLLIGLRHWIIWFFAPQPSEFILAFLVWFLIIILFTETYTSLELCIPKNDTKRGTSGHKDTHFLALQTI</sequence>
<dbReference type="WBParaSite" id="TREG1_138700.3">
    <property type="protein sequence ID" value="TREG1_138700.3"/>
    <property type="gene ID" value="TREG1_138700"/>
</dbReference>
<name>A0AA85J1Z2_TRIRE</name>
<keyword evidence="2" id="KW-1185">Reference proteome</keyword>
<dbReference type="AlphaFoldDB" id="A0AA85J1Z2"/>
<dbReference type="Proteomes" id="UP000050795">
    <property type="component" value="Unassembled WGS sequence"/>
</dbReference>
<reference evidence="2" key="1">
    <citation type="submission" date="2022-06" db="EMBL/GenBank/DDBJ databases">
        <authorList>
            <person name="Berger JAMES D."/>
            <person name="Berger JAMES D."/>
        </authorList>
    </citation>
    <scope>NUCLEOTIDE SEQUENCE [LARGE SCALE GENOMIC DNA]</scope>
</reference>
<organism evidence="2 4">
    <name type="scientific">Trichobilharzia regenti</name>
    <name type="common">Nasal bird schistosome</name>
    <dbReference type="NCBI Taxonomy" id="157069"/>
    <lineage>
        <taxon>Eukaryota</taxon>
        <taxon>Metazoa</taxon>
        <taxon>Spiralia</taxon>
        <taxon>Lophotrochozoa</taxon>
        <taxon>Platyhelminthes</taxon>
        <taxon>Trematoda</taxon>
        <taxon>Digenea</taxon>
        <taxon>Strigeidida</taxon>
        <taxon>Schistosomatoidea</taxon>
        <taxon>Schistosomatidae</taxon>
        <taxon>Trichobilharzia</taxon>
    </lineage>
</organism>
<evidence type="ECO:0000313" key="3">
    <source>
        <dbReference type="WBParaSite" id="TREG1_138700.1"/>
    </source>
</evidence>
<reference evidence="3 4" key="2">
    <citation type="submission" date="2023-11" db="UniProtKB">
        <authorList>
            <consortium name="WormBaseParasite"/>
        </authorList>
    </citation>
    <scope>IDENTIFICATION</scope>
</reference>
<feature type="transmembrane region" description="Helical" evidence="1">
    <location>
        <begin position="29"/>
        <end position="51"/>
    </location>
</feature>
<evidence type="ECO:0000313" key="2">
    <source>
        <dbReference type="Proteomes" id="UP000050795"/>
    </source>
</evidence>
<keyword evidence="1" id="KW-0472">Membrane</keyword>
<keyword evidence="1" id="KW-1133">Transmembrane helix</keyword>
<proteinExistence type="predicted"/>
<accession>A0AA85J1Z2</accession>
<protein>
    <recommendedName>
        <fullName evidence="5">Transmembrane protein</fullName>
    </recommendedName>
</protein>